<comment type="caution">
    <text evidence="1">The sequence shown here is derived from an EMBL/GenBank/DDBJ whole genome shotgun (WGS) entry which is preliminary data.</text>
</comment>
<evidence type="ECO:0000313" key="1">
    <source>
        <dbReference type="EMBL" id="KAL1496076.1"/>
    </source>
</evidence>
<dbReference type="AlphaFoldDB" id="A0AB34IBK8"/>
<gene>
    <name evidence="1" type="ORF">AB1Y20_014703</name>
</gene>
<accession>A0AB34IBK8</accession>
<sequence>MNTTVNLVEHIRQGLPDACDDAGHHLLEVLIVPQLTQLLHHELQSFLGGGGLIIEAAIKKGRRAHASLLHLFDDGGATLVGRQAAADAPVAFYLRSDASKEGARLPGLGGALGGTLWRYPNNASLAREELALPIGVLEFAAYYGTVEVFGDTVDSDALVVPAFARRAAPRAHAHSCAGLLSGRLGDLSHTALPA</sequence>
<organism evidence="1 2">
    <name type="scientific">Prymnesium parvum</name>
    <name type="common">Toxic golden alga</name>
    <dbReference type="NCBI Taxonomy" id="97485"/>
    <lineage>
        <taxon>Eukaryota</taxon>
        <taxon>Haptista</taxon>
        <taxon>Haptophyta</taxon>
        <taxon>Prymnesiophyceae</taxon>
        <taxon>Prymnesiales</taxon>
        <taxon>Prymnesiaceae</taxon>
        <taxon>Prymnesium</taxon>
    </lineage>
</organism>
<proteinExistence type="predicted"/>
<dbReference type="Proteomes" id="UP001515480">
    <property type="component" value="Unassembled WGS sequence"/>
</dbReference>
<dbReference type="EMBL" id="JBGBPQ010000030">
    <property type="protein sequence ID" value="KAL1496076.1"/>
    <property type="molecule type" value="Genomic_DNA"/>
</dbReference>
<evidence type="ECO:0000313" key="2">
    <source>
        <dbReference type="Proteomes" id="UP001515480"/>
    </source>
</evidence>
<protein>
    <submittedName>
        <fullName evidence="1">Uncharacterized protein</fullName>
    </submittedName>
</protein>
<keyword evidence="2" id="KW-1185">Reference proteome</keyword>
<reference evidence="1 2" key="1">
    <citation type="journal article" date="2024" name="Science">
        <title>Giant polyketide synthase enzymes in the biosynthesis of giant marine polyether toxins.</title>
        <authorList>
            <person name="Fallon T.R."/>
            <person name="Shende V.V."/>
            <person name="Wierzbicki I.H."/>
            <person name="Pendleton A.L."/>
            <person name="Watervoot N.F."/>
            <person name="Auber R.P."/>
            <person name="Gonzalez D.J."/>
            <person name="Wisecaver J.H."/>
            <person name="Moore B.S."/>
        </authorList>
    </citation>
    <scope>NUCLEOTIDE SEQUENCE [LARGE SCALE GENOMIC DNA]</scope>
    <source>
        <strain evidence="1 2">12B1</strain>
    </source>
</reference>
<name>A0AB34IBK8_PRYPA</name>